<comment type="function">
    <text evidence="2">Catalyzes the reduction of dTDP-6-deoxy-L-lyxo-4-hexulose to yield dTDP-L-rhamnose.</text>
</comment>
<dbReference type="InterPro" id="IPR005913">
    <property type="entry name" value="dTDP_dehydrorham_reduct"/>
</dbReference>
<evidence type="ECO:0000256" key="2">
    <source>
        <dbReference type="RuleBase" id="RU364082"/>
    </source>
</evidence>
<gene>
    <name evidence="4" type="primary">rfbD</name>
    <name evidence="4" type="ORF">GCM10023196_061700</name>
</gene>
<dbReference type="Proteomes" id="UP001501442">
    <property type="component" value="Unassembled WGS sequence"/>
</dbReference>
<dbReference type="EC" id="1.1.1.133" evidence="2"/>
<dbReference type="EMBL" id="BAABHK010000009">
    <property type="protein sequence ID" value="GAA4631613.1"/>
    <property type="molecule type" value="Genomic_DNA"/>
</dbReference>
<name>A0ABP8UIV2_9ACTN</name>
<comment type="similarity">
    <text evidence="1 2">Belongs to the dTDP-4-dehydrorhamnose reductase family.</text>
</comment>
<comment type="caution">
    <text evidence="4">The sequence shown here is derived from an EMBL/GenBank/DDBJ whole genome shotgun (WGS) entry which is preliminary data.</text>
</comment>
<reference evidence="5" key="1">
    <citation type="journal article" date="2019" name="Int. J. Syst. Evol. Microbiol.">
        <title>The Global Catalogue of Microorganisms (GCM) 10K type strain sequencing project: providing services to taxonomists for standard genome sequencing and annotation.</title>
        <authorList>
            <consortium name="The Broad Institute Genomics Platform"/>
            <consortium name="The Broad Institute Genome Sequencing Center for Infectious Disease"/>
            <person name="Wu L."/>
            <person name="Ma J."/>
        </authorList>
    </citation>
    <scope>NUCLEOTIDE SEQUENCE [LARGE SCALE GENOMIC DNA]</scope>
    <source>
        <strain evidence="5">JCM 17939</strain>
    </source>
</reference>
<keyword evidence="2" id="KW-0521">NADP</keyword>
<evidence type="ECO:0000313" key="5">
    <source>
        <dbReference type="Proteomes" id="UP001501442"/>
    </source>
</evidence>
<dbReference type="Gene3D" id="3.90.25.10">
    <property type="entry name" value="UDP-galactose 4-epimerase, domain 1"/>
    <property type="match status" value="1"/>
</dbReference>
<proteinExistence type="inferred from homology"/>
<dbReference type="RefSeq" id="WP_345434617.1">
    <property type="nucleotide sequence ID" value="NZ_BAABHK010000009.1"/>
</dbReference>
<dbReference type="Gene3D" id="3.40.50.720">
    <property type="entry name" value="NAD(P)-binding Rossmann-like Domain"/>
    <property type="match status" value="1"/>
</dbReference>
<sequence>MSTWLVTGASGMLGGEVVNLLAVEGETVTGLDRAGLDITDGDAVRATLRAACPDVVVNCAGWTAVDAAEEHEEEALRVNGDGAGNLALACAAIGARLVQVSTDYVFDGTAREPYAEDTPPGPIGAYGRTKLAGERAVLAELPSAAYVVRTAWLYGRGGPNFVATMVRLEREREKIEVVIDQRGQPTWTRDVAGRILALMRSGAEPGIYHATSSGQTTWWGLAREVFHLLGADEQRVLPTTADRFARPAPRPAYSVLGHGRWERAGLEPIRDWRAALRAALPDGLG</sequence>
<organism evidence="4 5">
    <name type="scientific">Actinoallomurus vinaceus</name>
    <dbReference type="NCBI Taxonomy" id="1080074"/>
    <lineage>
        <taxon>Bacteria</taxon>
        <taxon>Bacillati</taxon>
        <taxon>Actinomycetota</taxon>
        <taxon>Actinomycetes</taxon>
        <taxon>Streptosporangiales</taxon>
        <taxon>Thermomonosporaceae</taxon>
        <taxon>Actinoallomurus</taxon>
    </lineage>
</organism>
<dbReference type="InterPro" id="IPR029903">
    <property type="entry name" value="RmlD-like-bd"/>
</dbReference>
<evidence type="ECO:0000256" key="1">
    <source>
        <dbReference type="ARBA" id="ARBA00010944"/>
    </source>
</evidence>
<dbReference type="SUPFAM" id="SSF51735">
    <property type="entry name" value="NAD(P)-binding Rossmann-fold domains"/>
    <property type="match status" value="1"/>
</dbReference>
<evidence type="ECO:0000313" key="4">
    <source>
        <dbReference type="EMBL" id="GAA4631613.1"/>
    </source>
</evidence>
<dbReference type="PANTHER" id="PTHR10491:SF4">
    <property type="entry name" value="METHIONINE ADENOSYLTRANSFERASE 2 SUBUNIT BETA"/>
    <property type="match status" value="1"/>
</dbReference>
<comment type="pathway">
    <text evidence="2">Carbohydrate biosynthesis; dTDP-L-rhamnose biosynthesis.</text>
</comment>
<feature type="domain" description="RmlD-like substrate binding" evidence="3">
    <location>
        <begin position="5"/>
        <end position="280"/>
    </location>
</feature>
<keyword evidence="2" id="KW-0560">Oxidoreductase</keyword>
<evidence type="ECO:0000259" key="3">
    <source>
        <dbReference type="Pfam" id="PF04321"/>
    </source>
</evidence>
<dbReference type="PANTHER" id="PTHR10491">
    <property type="entry name" value="DTDP-4-DEHYDRORHAMNOSE REDUCTASE"/>
    <property type="match status" value="1"/>
</dbReference>
<accession>A0ABP8UIV2</accession>
<dbReference type="Pfam" id="PF04321">
    <property type="entry name" value="RmlD_sub_bind"/>
    <property type="match status" value="1"/>
</dbReference>
<keyword evidence="5" id="KW-1185">Reference proteome</keyword>
<dbReference type="NCBIfam" id="TIGR01214">
    <property type="entry name" value="rmlD"/>
    <property type="match status" value="1"/>
</dbReference>
<dbReference type="CDD" id="cd05254">
    <property type="entry name" value="dTDP_HR_like_SDR_e"/>
    <property type="match status" value="1"/>
</dbReference>
<protein>
    <recommendedName>
        <fullName evidence="2">dTDP-4-dehydrorhamnose reductase</fullName>
        <ecNumber evidence="2">1.1.1.133</ecNumber>
    </recommendedName>
</protein>
<dbReference type="InterPro" id="IPR036291">
    <property type="entry name" value="NAD(P)-bd_dom_sf"/>
</dbReference>